<evidence type="ECO:0000313" key="2">
    <source>
        <dbReference type="EMBL" id="MFI1716999.1"/>
    </source>
</evidence>
<reference evidence="2 3" key="1">
    <citation type="submission" date="2024-10" db="EMBL/GenBank/DDBJ databases">
        <title>The Natural Products Discovery Center: Release of the First 8490 Sequenced Strains for Exploring Actinobacteria Biosynthetic Diversity.</title>
        <authorList>
            <person name="Kalkreuter E."/>
            <person name="Kautsar S.A."/>
            <person name="Yang D."/>
            <person name="Bader C.D."/>
            <person name="Teijaro C.N."/>
            <person name="Fluegel L."/>
            <person name="Davis C.M."/>
            <person name="Simpson J.R."/>
            <person name="Lauterbach L."/>
            <person name="Steele A.D."/>
            <person name="Gui C."/>
            <person name="Meng S."/>
            <person name="Li G."/>
            <person name="Viehrig K."/>
            <person name="Ye F."/>
            <person name="Su P."/>
            <person name="Kiefer A.F."/>
            <person name="Nichols A."/>
            <person name="Cepeda A.J."/>
            <person name="Yan W."/>
            <person name="Fan B."/>
            <person name="Jiang Y."/>
            <person name="Adhikari A."/>
            <person name="Zheng C.-J."/>
            <person name="Schuster L."/>
            <person name="Cowan T.M."/>
            <person name="Smanski M.J."/>
            <person name="Chevrette M.G."/>
            <person name="De Carvalho L.P.S."/>
            <person name="Shen B."/>
        </authorList>
    </citation>
    <scope>NUCLEOTIDE SEQUENCE [LARGE SCALE GENOMIC DNA]</scope>
    <source>
        <strain evidence="2 3">NPDC020602</strain>
    </source>
</reference>
<comment type="caution">
    <text evidence="2">The sequence shown here is derived from an EMBL/GenBank/DDBJ whole genome shotgun (WGS) entry which is preliminary data.</text>
</comment>
<evidence type="ECO:0000313" key="3">
    <source>
        <dbReference type="Proteomes" id="UP001611339"/>
    </source>
</evidence>
<organism evidence="2 3">
    <name type="scientific">Streptomyces litmocidini</name>
    <dbReference type="NCBI Taxonomy" id="67318"/>
    <lineage>
        <taxon>Bacteria</taxon>
        <taxon>Bacillati</taxon>
        <taxon>Actinomycetota</taxon>
        <taxon>Actinomycetes</taxon>
        <taxon>Kitasatosporales</taxon>
        <taxon>Streptomycetaceae</taxon>
        <taxon>Streptomyces</taxon>
    </lineage>
</organism>
<sequence>MRRTDEVGRQTAGEGADEEMWTSTYARLSAETRPHIAATAHLPADRMNHSTCPVILDTLLGRAEAQPAATRKRAATT</sequence>
<dbReference type="RefSeq" id="WP_359587194.1">
    <property type="nucleotide sequence ID" value="NZ_JBEYXG010000002.1"/>
</dbReference>
<dbReference type="EMBL" id="JBIRUI010000012">
    <property type="protein sequence ID" value="MFI1716999.1"/>
    <property type="molecule type" value="Genomic_DNA"/>
</dbReference>
<accession>A0ABW7UDV0</accession>
<evidence type="ECO:0000256" key="1">
    <source>
        <dbReference type="SAM" id="MobiDB-lite"/>
    </source>
</evidence>
<protein>
    <submittedName>
        <fullName evidence="2">Uncharacterized protein</fullName>
    </submittedName>
</protein>
<keyword evidence="3" id="KW-1185">Reference proteome</keyword>
<name>A0ABW7UDV0_9ACTN</name>
<dbReference type="Proteomes" id="UP001611339">
    <property type="component" value="Unassembled WGS sequence"/>
</dbReference>
<feature type="region of interest" description="Disordered" evidence="1">
    <location>
        <begin position="1"/>
        <end position="21"/>
    </location>
</feature>
<proteinExistence type="predicted"/>
<gene>
    <name evidence="2" type="ORF">ACH407_25930</name>
</gene>